<evidence type="ECO:0000313" key="2">
    <source>
        <dbReference type="EMBL" id="OIR18659.1"/>
    </source>
</evidence>
<comment type="caution">
    <text evidence="2">The sequence shown here is derived from an EMBL/GenBank/DDBJ whole genome shotgun (WGS) entry which is preliminary data.</text>
</comment>
<dbReference type="Gene3D" id="3.60.10.10">
    <property type="entry name" value="Endonuclease/exonuclease/phosphatase"/>
    <property type="match status" value="1"/>
</dbReference>
<dbReference type="EMBL" id="MLJW01000002">
    <property type="protein sequence ID" value="OIR18659.1"/>
    <property type="molecule type" value="Genomic_DNA"/>
</dbReference>
<dbReference type="InterPro" id="IPR005135">
    <property type="entry name" value="Endo/exonuclease/phosphatase"/>
</dbReference>
<feature type="domain" description="Endonuclease/exonuclease/phosphatase" evidence="1">
    <location>
        <begin position="8"/>
        <end position="246"/>
    </location>
</feature>
<dbReference type="GO" id="GO:0016020">
    <property type="term" value="C:membrane"/>
    <property type="evidence" value="ECO:0007669"/>
    <property type="project" value="GOC"/>
</dbReference>
<dbReference type="InterPro" id="IPR036691">
    <property type="entry name" value="Endo/exonu/phosph_ase_sf"/>
</dbReference>
<dbReference type="Pfam" id="PF03372">
    <property type="entry name" value="Exo_endo_phos"/>
    <property type="match status" value="1"/>
</dbReference>
<reference evidence="2" key="1">
    <citation type="submission" date="2016-10" db="EMBL/GenBank/DDBJ databases">
        <title>Sequence of Gallionella enrichment culture.</title>
        <authorList>
            <person name="Poehlein A."/>
            <person name="Muehling M."/>
            <person name="Daniel R."/>
        </authorList>
    </citation>
    <scope>NUCLEOTIDE SEQUENCE</scope>
</reference>
<gene>
    <name evidence="2" type="ORF">GALL_09980</name>
</gene>
<dbReference type="SUPFAM" id="SSF56219">
    <property type="entry name" value="DNase I-like"/>
    <property type="match status" value="1"/>
</dbReference>
<dbReference type="GO" id="GO:0003824">
    <property type="term" value="F:catalytic activity"/>
    <property type="evidence" value="ECO:0007669"/>
    <property type="project" value="InterPro"/>
</dbReference>
<accession>A0A1J5TEW5</accession>
<dbReference type="InterPro" id="IPR051916">
    <property type="entry name" value="GPI-anchor_lipid_remodeler"/>
</dbReference>
<sequence>MSAFRVVQFNMQYGQVWNDDDPDGAPVNLFETCREIRRHNADIILLQEVEHVGPDGMRPASQPNYQRLQSALKGYDSVLAFPRPDPRELPFGTGLAIFSRTALHDFERHELPSPPIPFTFGGGERTPTDRLMIGVTTQVAGRRLRLFNTHLLAFFMLNSSSELHPGQRRRVVEILRQAPEPALIGGDFNVSRHAPLVEQMGEAGFAPVQAAVPTWRRRPYVLDHIFLGRGLRCISHAVVETQASDHHVLVADVEFT</sequence>
<dbReference type="AlphaFoldDB" id="A0A1J5TEW5"/>
<name>A0A1J5TEW5_9ZZZZ</name>
<dbReference type="PANTHER" id="PTHR14859">
    <property type="entry name" value="CALCOFLUOR WHITE HYPERSENSITIVE PROTEIN PRECURSOR"/>
    <property type="match status" value="1"/>
</dbReference>
<organism evidence="2">
    <name type="scientific">mine drainage metagenome</name>
    <dbReference type="NCBI Taxonomy" id="410659"/>
    <lineage>
        <taxon>unclassified sequences</taxon>
        <taxon>metagenomes</taxon>
        <taxon>ecological metagenomes</taxon>
    </lineage>
</organism>
<evidence type="ECO:0000259" key="1">
    <source>
        <dbReference type="Pfam" id="PF03372"/>
    </source>
</evidence>
<dbReference type="PANTHER" id="PTHR14859:SF1">
    <property type="entry name" value="PGAP2-INTERACTING PROTEIN"/>
    <property type="match status" value="1"/>
</dbReference>
<proteinExistence type="predicted"/>
<protein>
    <recommendedName>
        <fullName evidence="1">Endonuclease/exonuclease/phosphatase domain-containing protein</fullName>
    </recommendedName>
</protein>
<dbReference type="GO" id="GO:0006506">
    <property type="term" value="P:GPI anchor biosynthetic process"/>
    <property type="evidence" value="ECO:0007669"/>
    <property type="project" value="TreeGrafter"/>
</dbReference>